<evidence type="ECO:0000259" key="1">
    <source>
        <dbReference type="PROSITE" id="PS50878"/>
    </source>
</evidence>
<dbReference type="PANTHER" id="PTHR46890">
    <property type="entry name" value="NON-LTR RETROLELEMENT REVERSE TRANSCRIPTASE-LIKE PROTEIN-RELATED"/>
    <property type="match status" value="1"/>
</dbReference>
<accession>A0AAW2JHQ1</accession>
<dbReference type="InterPro" id="IPR052343">
    <property type="entry name" value="Retrotransposon-Effector_Assoc"/>
</dbReference>
<dbReference type="EMBL" id="JACGWK010001023">
    <property type="protein sequence ID" value="KAL0293448.1"/>
    <property type="molecule type" value="Genomic_DNA"/>
</dbReference>
<proteinExistence type="predicted"/>
<dbReference type="PANTHER" id="PTHR46890:SF48">
    <property type="entry name" value="RNA-DIRECTED DNA POLYMERASE"/>
    <property type="match status" value="1"/>
</dbReference>
<feature type="domain" description="Reverse transcriptase" evidence="1">
    <location>
        <begin position="158"/>
        <end position="440"/>
    </location>
</feature>
<gene>
    <name evidence="2" type="ORF">Sangu_2524200</name>
</gene>
<dbReference type="PROSITE" id="PS50878">
    <property type="entry name" value="RT_POL"/>
    <property type="match status" value="1"/>
</dbReference>
<dbReference type="InterPro" id="IPR043502">
    <property type="entry name" value="DNA/RNA_pol_sf"/>
</dbReference>
<dbReference type="InterPro" id="IPR000477">
    <property type="entry name" value="RT_dom"/>
</dbReference>
<dbReference type="Pfam" id="PF00078">
    <property type="entry name" value="RVT_1"/>
    <property type="match status" value="1"/>
</dbReference>
<reference evidence="2" key="1">
    <citation type="submission" date="2020-06" db="EMBL/GenBank/DDBJ databases">
        <authorList>
            <person name="Li T."/>
            <person name="Hu X."/>
            <person name="Zhang T."/>
            <person name="Song X."/>
            <person name="Zhang H."/>
            <person name="Dai N."/>
            <person name="Sheng W."/>
            <person name="Hou X."/>
            <person name="Wei L."/>
        </authorList>
    </citation>
    <scope>NUCLEOTIDE SEQUENCE</scope>
    <source>
        <strain evidence="2">G01</strain>
        <tissue evidence="2">Leaf</tissue>
    </source>
</reference>
<name>A0AAW2JHQ1_9LAMI</name>
<dbReference type="CDD" id="cd01650">
    <property type="entry name" value="RT_nLTR_like"/>
    <property type="match status" value="1"/>
</dbReference>
<dbReference type="SUPFAM" id="SSF56672">
    <property type="entry name" value="DNA/RNA polymerases"/>
    <property type="match status" value="1"/>
</dbReference>
<organism evidence="2">
    <name type="scientific">Sesamum angustifolium</name>
    <dbReference type="NCBI Taxonomy" id="2727405"/>
    <lineage>
        <taxon>Eukaryota</taxon>
        <taxon>Viridiplantae</taxon>
        <taxon>Streptophyta</taxon>
        <taxon>Embryophyta</taxon>
        <taxon>Tracheophyta</taxon>
        <taxon>Spermatophyta</taxon>
        <taxon>Magnoliopsida</taxon>
        <taxon>eudicotyledons</taxon>
        <taxon>Gunneridae</taxon>
        <taxon>Pentapetalae</taxon>
        <taxon>asterids</taxon>
        <taxon>lamiids</taxon>
        <taxon>Lamiales</taxon>
        <taxon>Pedaliaceae</taxon>
        <taxon>Sesamum</taxon>
    </lineage>
</organism>
<reference evidence="2" key="2">
    <citation type="journal article" date="2024" name="Plant">
        <title>Genomic evolution and insights into agronomic trait innovations of Sesamum species.</title>
        <authorList>
            <person name="Miao H."/>
            <person name="Wang L."/>
            <person name="Qu L."/>
            <person name="Liu H."/>
            <person name="Sun Y."/>
            <person name="Le M."/>
            <person name="Wang Q."/>
            <person name="Wei S."/>
            <person name="Zheng Y."/>
            <person name="Lin W."/>
            <person name="Duan Y."/>
            <person name="Cao H."/>
            <person name="Xiong S."/>
            <person name="Wang X."/>
            <person name="Wei L."/>
            <person name="Li C."/>
            <person name="Ma Q."/>
            <person name="Ju M."/>
            <person name="Zhao R."/>
            <person name="Li G."/>
            <person name="Mu C."/>
            <person name="Tian Q."/>
            <person name="Mei H."/>
            <person name="Zhang T."/>
            <person name="Gao T."/>
            <person name="Zhang H."/>
        </authorList>
    </citation>
    <scope>NUCLEOTIDE SEQUENCE</scope>
    <source>
        <strain evidence="2">G01</strain>
    </source>
</reference>
<dbReference type="AlphaFoldDB" id="A0AAW2JHQ1"/>
<evidence type="ECO:0000313" key="2">
    <source>
        <dbReference type="EMBL" id="KAL0293448.1"/>
    </source>
</evidence>
<sequence length="640" mass="72771">MRNIKAWLAENEIREMLRWHQRNKEHWLANADGNTRFFHSRASAHKRFKTITRLRNNEGMWTNEINEILTLLLQHFRTTFVSCRPVNPVIEEAIASVPTRVTMEMNSMLTLPFTAAEVKSALFGMSSFKSPGPDGMPPLFFQKFWNIVGGDVTQSVLSILNDHNLLNKMNFTHIVLIPKLNNPEFVTQFRPISLCNVVIKLASKCVANCMKRIMHSIVSPAQSAFIPGKLITDNMLLAFELNHCLKASSRSNNASVALKLDMSKAYDRVDWPFLRCIILKLGFESWFVHLIMLLVTTVSYSLTLDGEHFGYFHPKCGIRQGDPLSPYLFIFVAEAFSCMLQEAERRGMGQRVAMCAAASKISHLLFADDALLFCDAKGEQIEEIQCILTIYEHASGQVVNFAKSNMVISGRIGEEEKQRLANRLRVRVASAHDRYLGLPAVAGRSRHALFQNIRDRMWTRIAGWNSKMLSQAGGFEWVTAFAYLEKSASNEGNLTRGLWVQNEEDARDGTQFIWKKGSKVLFLVKSAYELVTELEARTEASNSGLAVLLRSSTHDGKFGKTKSRDRSSLYGSAAWLSNAVHKLDKEDRAKFLTVYWALWQNRNKKRIEDIGKDPRRVVHDAFLLLQKYQEARTKLKVGLL</sequence>
<protein>
    <recommendedName>
        <fullName evidence="1">Reverse transcriptase domain-containing protein</fullName>
    </recommendedName>
</protein>
<comment type="caution">
    <text evidence="2">The sequence shown here is derived from an EMBL/GenBank/DDBJ whole genome shotgun (WGS) entry which is preliminary data.</text>
</comment>